<feature type="domain" description="HAMP" evidence="7">
    <location>
        <begin position="209"/>
        <end position="262"/>
    </location>
</feature>
<dbReference type="Pfam" id="PF00015">
    <property type="entry name" value="MCPsignal"/>
    <property type="match status" value="1"/>
</dbReference>
<organism evidence="8 9">
    <name type="scientific">Candidatus Anaerobiospirillum pullicola</name>
    <dbReference type="NCBI Taxonomy" id="2838451"/>
    <lineage>
        <taxon>Bacteria</taxon>
        <taxon>Pseudomonadati</taxon>
        <taxon>Pseudomonadota</taxon>
        <taxon>Gammaproteobacteria</taxon>
        <taxon>Aeromonadales</taxon>
        <taxon>Succinivibrionaceae</taxon>
        <taxon>Anaerobiospirillum</taxon>
    </lineage>
</organism>
<dbReference type="GO" id="GO:0007165">
    <property type="term" value="P:signal transduction"/>
    <property type="evidence" value="ECO:0007669"/>
    <property type="project" value="UniProtKB-KW"/>
</dbReference>
<dbReference type="Gene3D" id="6.10.340.10">
    <property type="match status" value="1"/>
</dbReference>
<proteinExistence type="inferred from homology"/>
<evidence type="ECO:0000256" key="3">
    <source>
        <dbReference type="ARBA" id="ARBA00029447"/>
    </source>
</evidence>
<reference evidence="8" key="2">
    <citation type="submission" date="2021-04" db="EMBL/GenBank/DDBJ databases">
        <authorList>
            <person name="Gilroy R."/>
        </authorList>
    </citation>
    <scope>NUCLEOTIDE SEQUENCE</scope>
    <source>
        <strain evidence="8">378</strain>
    </source>
</reference>
<evidence type="ECO:0000259" key="7">
    <source>
        <dbReference type="PROSITE" id="PS50885"/>
    </source>
</evidence>
<feature type="transmembrane region" description="Helical" evidence="5">
    <location>
        <begin position="185"/>
        <end position="208"/>
    </location>
</feature>
<dbReference type="PROSITE" id="PS50885">
    <property type="entry name" value="HAMP"/>
    <property type="match status" value="1"/>
</dbReference>
<evidence type="ECO:0000313" key="8">
    <source>
        <dbReference type="EMBL" id="MBU3844427.1"/>
    </source>
</evidence>
<dbReference type="PRINTS" id="PR00260">
    <property type="entry name" value="CHEMTRNSDUCR"/>
</dbReference>
<dbReference type="EMBL" id="JAHLFE010000122">
    <property type="protein sequence ID" value="MBU3844427.1"/>
    <property type="molecule type" value="Genomic_DNA"/>
</dbReference>
<dbReference type="Proteomes" id="UP000733611">
    <property type="component" value="Unassembled WGS sequence"/>
</dbReference>
<dbReference type="FunFam" id="1.10.287.950:FF:000001">
    <property type="entry name" value="Methyl-accepting chemotaxis sensory transducer"/>
    <property type="match status" value="1"/>
</dbReference>
<dbReference type="PANTHER" id="PTHR32089:SF112">
    <property type="entry name" value="LYSOZYME-LIKE PROTEIN-RELATED"/>
    <property type="match status" value="1"/>
</dbReference>
<dbReference type="Gene3D" id="1.10.287.950">
    <property type="entry name" value="Methyl-accepting chemotaxis protein"/>
    <property type="match status" value="1"/>
</dbReference>
<keyword evidence="5" id="KW-0812">Transmembrane</keyword>
<evidence type="ECO:0000256" key="5">
    <source>
        <dbReference type="SAM" id="Phobius"/>
    </source>
</evidence>
<dbReference type="CDD" id="cd06225">
    <property type="entry name" value="HAMP"/>
    <property type="match status" value="1"/>
</dbReference>
<dbReference type="SMART" id="SM00283">
    <property type="entry name" value="MA"/>
    <property type="match status" value="1"/>
</dbReference>
<evidence type="ECO:0000259" key="6">
    <source>
        <dbReference type="PROSITE" id="PS50111"/>
    </source>
</evidence>
<feature type="domain" description="Methyl-accepting transducer" evidence="6">
    <location>
        <begin position="267"/>
        <end position="503"/>
    </location>
</feature>
<dbReference type="InterPro" id="IPR004090">
    <property type="entry name" value="Chemotax_Me-accpt_rcpt"/>
</dbReference>
<evidence type="ECO:0000256" key="2">
    <source>
        <dbReference type="ARBA" id="ARBA00023224"/>
    </source>
</evidence>
<sequence length="557" mass="60476">MGIWSKLKIKSKLMLVFSMILLLTCIISFIAVQALFASTNVATSVRNLVETRFEQTLNVNNSIVTANNSLSEYLTPGNVTAEFRQRFETNAATAISHMEKIQRENAAFFGNDLTQLKELADRYMQLYNMVIVPLVEAGKPYDALSFYLAELQPLSSQMSALTASMSRSVVNNINNAVGSLEDTTMAFVVIGLAAGAVVLGIIISLLMARFITNNLIISVNTANQIAQNNLDVDIDGHHSMDEFGDLAMAMRVMRNDLSDSIQMIRDMANDLNFQLDVTKRSADAIMQSSKEAEQQAITVAAAANEMVSTTQEIASNCEKAATLSDQSTSVTQDSVKLIRATIDDIRNQSTYTQNDASKVQALAEQTQKIGSIVGTIDEIAAQTNLLALNAAIEAARAGEAGRGFAVVADEVRALASRTSKSTQEISSMVHQVQQDAADATASMNTSVENINSLADRASNIENTLNSILDYVAQVNDQIRMIATAAEEQTTATSEISTNMQKISSDTEEIVQSAEQAIGHCDNSVSSIRKLVNNLARFKLSHYQHSRHDHDFAGTSAK</sequence>
<dbReference type="InterPro" id="IPR004089">
    <property type="entry name" value="MCPsignal_dom"/>
</dbReference>
<accession>A0A948TGK4</accession>
<dbReference type="InterPro" id="IPR003660">
    <property type="entry name" value="HAMP_dom"/>
</dbReference>
<dbReference type="PANTHER" id="PTHR32089">
    <property type="entry name" value="METHYL-ACCEPTING CHEMOTAXIS PROTEIN MCPB"/>
    <property type="match status" value="1"/>
</dbReference>
<dbReference type="GO" id="GO:0006935">
    <property type="term" value="P:chemotaxis"/>
    <property type="evidence" value="ECO:0007669"/>
    <property type="project" value="InterPro"/>
</dbReference>
<dbReference type="CDD" id="cd11386">
    <property type="entry name" value="MCP_signal"/>
    <property type="match status" value="1"/>
</dbReference>
<evidence type="ECO:0000256" key="4">
    <source>
        <dbReference type="PROSITE-ProRule" id="PRU00284"/>
    </source>
</evidence>
<comment type="subcellular location">
    <subcellularLocation>
        <location evidence="1">Membrane</location>
    </subcellularLocation>
</comment>
<dbReference type="GO" id="GO:0016020">
    <property type="term" value="C:membrane"/>
    <property type="evidence" value="ECO:0007669"/>
    <property type="project" value="UniProtKB-SubCell"/>
</dbReference>
<reference evidence="8" key="1">
    <citation type="journal article" date="2021" name="PeerJ">
        <title>Extensive microbial diversity within the chicken gut microbiome revealed by metagenomics and culture.</title>
        <authorList>
            <person name="Gilroy R."/>
            <person name="Ravi A."/>
            <person name="Getino M."/>
            <person name="Pursley I."/>
            <person name="Horton D.L."/>
            <person name="Alikhan N.F."/>
            <person name="Baker D."/>
            <person name="Gharbi K."/>
            <person name="Hall N."/>
            <person name="Watson M."/>
            <person name="Adriaenssens E.M."/>
            <person name="Foster-Nyarko E."/>
            <person name="Jarju S."/>
            <person name="Secka A."/>
            <person name="Antonio M."/>
            <person name="Oren A."/>
            <person name="Chaudhuri R.R."/>
            <person name="La Ragione R."/>
            <person name="Hildebrand F."/>
            <person name="Pallen M.J."/>
        </authorList>
    </citation>
    <scope>NUCLEOTIDE SEQUENCE</scope>
    <source>
        <strain evidence="8">378</strain>
    </source>
</reference>
<keyword evidence="5" id="KW-0472">Membrane</keyword>
<comment type="caution">
    <text evidence="8">The sequence shown here is derived from an EMBL/GenBank/DDBJ whole genome shotgun (WGS) entry which is preliminary data.</text>
</comment>
<keyword evidence="5" id="KW-1133">Transmembrane helix</keyword>
<evidence type="ECO:0000313" key="9">
    <source>
        <dbReference type="Proteomes" id="UP000733611"/>
    </source>
</evidence>
<protein>
    <submittedName>
        <fullName evidence="8">Methyl-accepting chemotaxis protein</fullName>
    </submittedName>
</protein>
<dbReference type="AlphaFoldDB" id="A0A948TGK4"/>
<dbReference type="PROSITE" id="PS50111">
    <property type="entry name" value="CHEMOTAXIS_TRANSDUC_2"/>
    <property type="match status" value="1"/>
</dbReference>
<dbReference type="GO" id="GO:0004888">
    <property type="term" value="F:transmembrane signaling receptor activity"/>
    <property type="evidence" value="ECO:0007669"/>
    <property type="project" value="InterPro"/>
</dbReference>
<comment type="similarity">
    <text evidence="3">Belongs to the methyl-accepting chemotaxis (MCP) protein family.</text>
</comment>
<keyword evidence="2 4" id="KW-0807">Transducer</keyword>
<evidence type="ECO:0000256" key="1">
    <source>
        <dbReference type="ARBA" id="ARBA00004370"/>
    </source>
</evidence>
<dbReference type="SUPFAM" id="SSF58104">
    <property type="entry name" value="Methyl-accepting chemotaxis protein (MCP) signaling domain"/>
    <property type="match status" value="1"/>
</dbReference>
<gene>
    <name evidence="8" type="ORF">H9847_06115</name>
</gene>
<name>A0A948TGK4_9GAMM</name>